<keyword evidence="4" id="KW-0812">Transmembrane</keyword>
<dbReference type="Pfam" id="PF00069">
    <property type="entry name" value="Pkinase"/>
    <property type="match status" value="1"/>
</dbReference>
<feature type="compositionally biased region" description="Pro residues" evidence="12">
    <location>
        <begin position="220"/>
        <end position="257"/>
    </location>
</feature>
<sequence>MADPVVIVEKIIDIAINLKDAVETVRENKEECRGIEKLVRRISDLLSLLKDSEMMRHKVIGGPLEDLGDAIRRAHDVVTACQGKNILCLFCKAGKLAKKLSQVKNDISHGMMLAIFANQTAATVFVATKGQQSSVTVNVFPVRTYQPPPLSEHLPSRPTVFVDDDLQPSLPTHEGSFHPPDDVLGNDIRPSRPHSHTSPPRTNVVAPPLSKHLPRRQPRQPTPALPTPPPPPPRMTRYKPSPPPTPPSPPPPPPLPLPTYVTSPMSDHQPQRSSTPPSPPRRPPIANIAPPLSKHQPPSPPTQSSLPPPSRPTPTNPITSTGLAKPGHLPRPSSHVPHSTSQNIADISAPISGPVSLTPSEDDCSISDERKNKRAESEAPSHPLPGLTKFSLTELKNATQNFSEKNKIGSNDFSTVYKGILHDRLLVAIKKFRDPPPFLVARLSTELHLASELQTKDVEALRDNKYIIRILGYGHEFMWENQCLQTHIFLVEEYLPNGNMGNNIYGEYRLHWSSLFKIIQGLAQGLKCLHEQNIVHRNVKPAIVLLDSDMNPKITDFGIARILEKPMVHDNNIAGTVGYMPPEYILEGILSTKYDVYSFGVTLLETISGMCRSEPARHHASIPWAWNVRENQQMGELFDQSLFEISQLTEIKRCLEIGLLCTQSEWVERPTMAEVLDMLSGKVVGLGTPKQPEYTKERVMTSKGASRKVRGGR</sequence>
<proteinExistence type="predicted"/>
<evidence type="ECO:0000256" key="1">
    <source>
        <dbReference type="ARBA" id="ARBA00004479"/>
    </source>
</evidence>
<accession>A0A368SAR9</accession>
<dbReference type="PROSITE" id="PS50011">
    <property type="entry name" value="PROTEIN_KINASE_DOM"/>
    <property type="match status" value="1"/>
</dbReference>
<keyword evidence="7" id="KW-0418">Kinase</keyword>
<dbReference type="GO" id="GO:0005524">
    <property type="term" value="F:ATP binding"/>
    <property type="evidence" value="ECO:0007669"/>
    <property type="project" value="UniProtKB-KW"/>
</dbReference>
<evidence type="ECO:0000259" key="13">
    <source>
        <dbReference type="PROSITE" id="PS50011"/>
    </source>
</evidence>
<evidence type="ECO:0000256" key="2">
    <source>
        <dbReference type="ARBA" id="ARBA00022527"/>
    </source>
</evidence>
<evidence type="ECO:0000256" key="11">
    <source>
        <dbReference type="ARBA" id="ARBA00023180"/>
    </source>
</evidence>
<dbReference type="Gene3D" id="3.30.200.20">
    <property type="entry name" value="Phosphorylase Kinase, domain 1"/>
    <property type="match status" value="1"/>
</dbReference>
<evidence type="ECO:0000313" key="14">
    <source>
        <dbReference type="EMBL" id="RCV39443.1"/>
    </source>
</evidence>
<dbReference type="OrthoDB" id="689907at2759"/>
<feature type="compositionally biased region" description="Basic and acidic residues" evidence="12">
    <location>
        <begin position="367"/>
        <end position="379"/>
    </location>
</feature>
<protein>
    <recommendedName>
        <fullName evidence="13">Protein kinase domain-containing protein</fullName>
    </recommendedName>
</protein>
<dbReference type="InterPro" id="IPR000719">
    <property type="entry name" value="Prot_kinase_dom"/>
</dbReference>
<organism evidence="14">
    <name type="scientific">Setaria italica</name>
    <name type="common">Foxtail millet</name>
    <name type="synonym">Panicum italicum</name>
    <dbReference type="NCBI Taxonomy" id="4555"/>
    <lineage>
        <taxon>Eukaryota</taxon>
        <taxon>Viridiplantae</taxon>
        <taxon>Streptophyta</taxon>
        <taxon>Embryophyta</taxon>
        <taxon>Tracheophyta</taxon>
        <taxon>Spermatophyta</taxon>
        <taxon>Magnoliopsida</taxon>
        <taxon>Liliopsida</taxon>
        <taxon>Poales</taxon>
        <taxon>Poaceae</taxon>
        <taxon>PACMAD clade</taxon>
        <taxon>Panicoideae</taxon>
        <taxon>Panicodae</taxon>
        <taxon>Paniceae</taxon>
        <taxon>Cenchrinae</taxon>
        <taxon>Setaria</taxon>
    </lineage>
</organism>
<evidence type="ECO:0000256" key="12">
    <source>
        <dbReference type="SAM" id="MobiDB-lite"/>
    </source>
</evidence>
<feature type="region of interest" description="Disordered" evidence="12">
    <location>
        <begin position="148"/>
        <end position="388"/>
    </location>
</feature>
<dbReference type="PANTHER" id="PTHR27006">
    <property type="entry name" value="PROMASTIGOTE SURFACE ANTIGEN PROTEIN PSA"/>
    <property type="match status" value="1"/>
</dbReference>
<feature type="compositionally biased region" description="Low complexity" evidence="12">
    <location>
        <begin position="284"/>
        <end position="296"/>
    </location>
</feature>
<dbReference type="SUPFAM" id="SSF56112">
    <property type="entry name" value="Protein kinase-like (PK-like)"/>
    <property type="match status" value="1"/>
</dbReference>
<dbReference type="InterPro" id="IPR059179">
    <property type="entry name" value="MLKL-like_MCAfunc"/>
</dbReference>
<dbReference type="PRINTS" id="PR01217">
    <property type="entry name" value="PRICHEXTENSN"/>
</dbReference>
<evidence type="ECO:0000256" key="9">
    <source>
        <dbReference type="ARBA" id="ARBA00022989"/>
    </source>
</evidence>
<dbReference type="InterPro" id="IPR045766">
    <property type="entry name" value="MCAfunc"/>
</dbReference>
<keyword evidence="2" id="KW-0723">Serine/threonine-protein kinase</keyword>
<evidence type="ECO:0000256" key="6">
    <source>
        <dbReference type="ARBA" id="ARBA00022741"/>
    </source>
</evidence>
<dbReference type="GO" id="GO:0016020">
    <property type="term" value="C:membrane"/>
    <property type="evidence" value="ECO:0007669"/>
    <property type="project" value="UniProtKB-SubCell"/>
</dbReference>
<reference evidence="14" key="1">
    <citation type="journal article" date="2012" name="Nat. Biotechnol.">
        <title>Reference genome sequence of the model plant Setaria.</title>
        <authorList>
            <person name="Bennetzen J.L."/>
            <person name="Schmutz J."/>
            <person name="Wang H."/>
            <person name="Percifield R."/>
            <person name="Hawkins J."/>
            <person name="Pontaroli A.C."/>
            <person name="Estep M."/>
            <person name="Feng L."/>
            <person name="Vaughn J.N."/>
            <person name="Grimwood J."/>
            <person name="Jenkins J."/>
            <person name="Barry K."/>
            <person name="Lindquist E."/>
            <person name="Hellsten U."/>
            <person name="Deshpande S."/>
            <person name="Wang X."/>
            <person name="Wu X."/>
            <person name="Mitros T."/>
            <person name="Triplett J."/>
            <person name="Yang X."/>
            <person name="Ye C.Y."/>
            <person name="Mauro-Herrera M."/>
            <person name="Wang L."/>
            <person name="Li P."/>
            <person name="Sharma M."/>
            <person name="Sharma R."/>
            <person name="Ronald P.C."/>
            <person name="Panaud O."/>
            <person name="Kellogg E.A."/>
            <person name="Brutnell T.P."/>
            <person name="Doust A.N."/>
            <person name="Tuskan G.A."/>
            <person name="Rokhsar D."/>
            <person name="Devos K.M."/>
        </authorList>
    </citation>
    <scope>NUCLEOTIDE SEQUENCE [LARGE SCALE GENOMIC DNA]</scope>
    <source>
        <strain evidence="14">Yugu1</strain>
    </source>
</reference>
<keyword evidence="10" id="KW-0472">Membrane</keyword>
<dbReference type="InterPro" id="IPR011009">
    <property type="entry name" value="Kinase-like_dom_sf"/>
</dbReference>
<feature type="compositionally biased region" description="Pro residues" evidence="12">
    <location>
        <begin position="297"/>
        <end position="315"/>
    </location>
</feature>
<feature type="compositionally biased region" description="Polar residues" evidence="12">
    <location>
        <begin position="336"/>
        <end position="345"/>
    </location>
</feature>
<dbReference type="STRING" id="4555.A0A368SAR9"/>
<dbReference type="Pfam" id="PF19584">
    <property type="entry name" value="MCAfunc"/>
    <property type="match status" value="1"/>
</dbReference>
<name>A0A368SAR9_SETIT</name>
<dbReference type="FunFam" id="1.10.510.10:FF:000590">
    <property type="entry name" value="PR5-like receptor kinase"/>
    <property type="match status" value="1"/>
</dbReference>
<dbReference type="EMBL" id="CM003535">
    <property type="protein sequence ID" value="RCV39443.1"/>
    <property type="molecule type" value="Genomic_DNA"/>
</dbReference>
<dbReference type="CDD" id="cd21037">
    <property type="entry name" value="MLKL_NTD"/>
    <property type="match status" value="1"/>
</dbReference>
<keyword evidence="11" id="KW-0325">Glycoprotein</keyword>
<dbReference type="Gene3D" id="1.20.930.20">
    <property type="entry name" value="Adaptor protein Cbl, N-terminal domain"/>
    <property type="match status" value="1"/>
</dbReference>
<dbReference type="InterPro" id="IPR036537">
    <property type="entry name" value="Adaptor_Cbl_N_dom_sf"/>
</dbReference>
<evidence type="ECO:0000256" key="7">
    <source>
        <dbReference type="ARBA" id="ARBA00022777"/>
    </source>
</evidence>
<dbReference type="GO" id="GO:0004674">
    <property type="term" value="F:protein serine/threonine kinase activity"/>
    <property type="evidence" value="ECO:0007669"/>
    <property type="project" value="UniProtKB-KW"/>
</dbReference>
<dbReference type="AlphaFoldDB" id="A0A368SAR9"/>
<keyword evidence="5" id="KW-0732">Signal</keyword>
<gene>
    <name evidence="14" type="ORF">SETIT_8G225300v2</name>
</gene>
<dbReference type="Gene3D" id="1.10.510.10">
    <property type="entry name" value="Transferase(Phosphotransferase) domain 1"/>
    <property type="match status" value="1"/>
</dbReference>
<evidence type="ECO:0000256" key="5">
    <source>
        <dbReference type="ARBA" id="ARBA00022729"/>
    </source>
</evidence>
<evidence type="ECO:0000256" key="8">
    <source>
        <dbReference type="ARBA" id="ARBA00022840"/>
    </source>
</evidence>
<evidence type="ECO:0000256" key="4">
    <source>
        <dbReference type="ARBA" id="ARBA00022692"/>
    </source>
</evidence>
<evidence type="ECO:0000256" key="10">
    <source>
        <dbReference type="ARBA" id="ARBA00023136"/>
    </source>
</evidence>
<keyword evidence="8" id="KW-0067">ATP-binding</keyword>
<keyword evidence="3" id="KW-0808">Transferase</keyword>
<dbReference type="GO" id="GO:0007166">
    <property type="term" value="P:cell surface receptor signaling pathway"/>
    <property type="evidence" value="ECO:0007669"/>
    <property type="project" value="InterPro"/>
</dbReference>
<evidence type="ECO:0000256" key="3">
    <source>
        <dbReference type="ARBA" id="ARBA00022679"/>
    </source>
</evidence>
<keyword evidence="9" id="KW-1133">Transmembrane helix</keyword>
<comment type="subcellular location">
    <subcellularLocation>
        <location evidence="1">Membrane</location>
        <topology evidence="1">Single-pass type I membrane protein</topology>
    </subcellularLocation>
</comment>
<dbReference type="PANTHER" id="PTHR27006:SF601">
    <property type="entry name" value="PROTEIN KINASE DOMAIN-CONTAINING PROTEIN"/>
    <property type="match status" value="1"/>
</dbReference>
<reference evidence="14" key="2">
    <citation type="submission" date="2015-07" db="EMBL/GenBank/DDBJ databases">
        <authorList>
            <person name="Noorani M."/>
        </authorList>
    </citation>
    <scope>NUCLEOTIDE SEQUENCE</scope>
    <source>
        <strain evidence="14">Yugu1</strain>
    </source>
</reference>
<keyword evidence="6" id="KW-0547">Nucleotide-binding</keyword>
<dbReference type="KEGG" id="sita:101770920"/>
<feature type="domain" description="Protein kinase" evidence="13">
    <location>
        <begin position="402"/>
        <end position="684"/>
    </location>
</feature>